<evidence type="ECO:0000256" key="4">
    <source>
        <dbReference type="ARBA" id="ARBA00022837"/>
    </source>
</evidence>
<organism evidence="6 7">
    <name type="scientific">Marinibactrum halimedae</name>
    <dbReference type="NCBI Taxonomy" id="1444977"/>
    <lineage>
        <taxon>Bacteria</taxon>
        <taxon>Pseudomonadati</taxon>
        <taxon>Pseudomonadota</taxon>
        <taxon>Gammaproteobacteria</taxon>
        <taxon>Cellvibrionales</taxon>
        <taxon>Cellvibrionaceae</taxon>
        <taxon>Marinibactrum</taxon>
    </lineage>
</organism>
<feature type="compositionally biased region" description="Low complexity" evidence="5">
    <location>
        <begin position="344"/>
        <end position="353"/>
    </location>
</feature>
<keyword evidence="7" id="KW-1185">Reference proteome</keyword>
<keyword evidence="4" id="KW-0106">Calcium</keyword>
<feature type="region of interest" description="Disordered" evidence="5">
    <location>
        <begin position="262"/>
        <end position="307"/>
    </location>
</feature>
<sequence>MRDSDNDGMPDRFETGNNTYFYTFDTLNADDAWDDADGDGLTNLEEFHAGTLPLEPNSDWDSGYANFIPFYGYEIDSQDFAPLDRRYAVDQDNDGMPQRWEIRYGLSDTTDFDAMDDPDGDFLPNKYEYLQGTEPYIPDTDLDGVNDFSDVFPLNPAYSYDDDFDGLPNALEDDPNNGLSSFFSGDASEDFDNDGLNNIEEFRAGTDFNNPDTDGDRQRDGFDIVPTDARYQKDNDFDGIPDEWEINNGLSTTEFSWFSDPDFDHLPNGMEWQAGTDPNDWDSDADGRDDNEDPFPTDDRYQDDQDFDSLPRTWEAQFFFSDLDLLDAFMDNDGDGLTNTEEFLLGTDPTNPDTDGDGLFDGDDPFPLN</sequence>
<keyword evidence="3" id="KW-0732">Signal</keyword>
<protein>
    <submittedName>
        <fullName evidence="6">Uncharacterized protein</fullName>
    </submittedName>
</protein>
<comment type="subcellular location">
    <subcellularLocation>
        <location evidence="1">Secreted</location>
    </subcellularLocation>
</comment>
<dbReference type="PANTHER" id="PTHR37467">
    <property type="entry name" value="EXPORTED CALCIUM-BINDING GLYCOPROTEIN-RELATED"/>
    <property type="match status" value="1"/>
</dbReference>
<keyword evidence="2" id="KW-0964">Secreted</keyword>
<evidence type="ECO:0000256" key="1">
    <source>
        <dbReference type="ARBA" id="ARBA00004613"/>
    </source>
</evidence>
<dbReference type="RefSeq" id="WP_232593791.1">
    <property type="nucleotide sequence ID" value="NZ_BSPD01000073.1"/>
</dbReference>
<evidence type="ECO:0000256" key="3">
    <source>
        <dbReference type="ARBA" id="ARBA00022729"/>
    </source>
</evidence>
<proteinExistence type="predicted"/>
<feature type="compositionally biased region" description="Acidic residues" evidence="5">
    <location>
        <begin position="279"/>
        <end position="296"/>
    </location>
</feature>
<reference evidence="6 7" key="1">
    <citation type="journal article" date="2014" name="Int. J. Syst. Evol. Microbiol.">
        <title>Complete genome sequence of Corynebacterium casei LMG S-19264T (=DSM 44701T), isolated from a smear-ripened cheese.</title>
        <authorList>
            <consortium name="US DOE Joint Genome Institute (JGI-PGF)"/>
            <person name="Walter F."/>
            <person name="Albersmeier A."/>
            <person name="Kalinowski J."/>
            <person name="Ruckert C."/>
        </authorList>
    </citation>
    <scope>NUCLEOTIDE SEQUENCE [LARGE SCALE GENOMIC DNA]</scope>
    <source>
        <strain evidence="6 7">NBRC 110095</strain>
    </source>
</reference>
<evidence type="ECO:0000256" key="2">
    <source>
        <dbReference type="ARBA" id="ARBA00022525"/>
    </source>
</evidence>
<dbReference type="PANTHER" id="PTHR37467:SF1">
    <property type="entry name" value="EXPORTED CALCIUM-BINDING GLYCOPROTEIN"/>
    <property type="match status" value="1"/>
</dbReference>
<dbReference type="EMBL" id="BSPD01000073">
    <property type="protein sequence ID" value="GLS27270.1"/>
    <property type="molecule type" value="Genomic_DNA"/>
</dbReference>
<gene>
    <name evidence="6" type="ORF">GCM10007877_29890</name>
</gene>
<comment type="caution">
    <text evidence="6">The sequence shown here is derived from an EMBL/GenBank/DDBJ whole genome shotgun (WGS) entry which is preliminary data.</text>
</comment>
<feature type="region of interest" description="Disordered" evidence="5">
    <location>
        <begin position="203"/>
        <end position="223"/>
    </location>
</feature>
<feature type="region of interest" description="Disordered" evidence="5">
    <location>
        <begin position="336"/>
        <end position="369"/>
    </location>
</feature>
<name>A0AA37T5F4_9GAMM</name>
<evidence type="ECO:0000313" key="7">
    <source>
        <dbReference type="Proteomes" id="UP001156870"/>
    </source>
</evidence>
<dbReference type="InterPro" id="IPR059100">
    <property type="entry name" value="TSP3_bac"/>
</dbReference>
<dbReference type="AlphaFoldDB" id="A0AA37T5F4"/>
<accession>A0AA37T5F4</accession>
<evidence type="ECO:0000256" key="5">
    <source>
        <dbReference type="SAM" id="MobiDB-lite"/>
    </source>
</evidence>
<dbReference type="InterPro" id="IPR053180">
    <property type="entry name" value="Ca-binding_acidic-repeat"/>
</dbReference>
<dbReference type="Pfam" id="PF18884">
    <property type="entry name" value="TSP3_bac"/>
    <property type="match status" value="3"/>
</dbReference>
<evidence type="ECO:0000313" key="6">
    <source>
        <dbReference type="EMBL" id="GLS27270.1"/>
    </source>
</evidence>
<dbReference type="Proteomes" id="UP001156870">
    <property type="component" value="Unassembled WGS sequence"/>
</dbReference>
<feature type="compositionally biased region" description="Acidic residues" evidence="5">
    <location>
        <begin position="354"/>
        <end position="369"/>
    </location>
</feature>